<comment type="subcellular location">
    <subcellularLocation>
        <location evidence="1">Secreted</location>
    </subcellularLocation>
</comment>
<dbReference type="PANTHER" id="PTHR21700:SF24">
    <property type="entry name" value="TRANSTHYRETIN-LIKE FAMILY PROTEIN"/>
    <property type="match status" value="1"/>
</dbReference>
<feature type="compositionally biased region" description="Low complexity" evidence="5">
    <location>
        <begin position="118"/>
        <end position="134"/>
    </location>
</feature>
<accession>A0ABR1DQV0</accession>
<evidence type="ECO:0000313" key="7">
    <source>
        <dbReference type="Proteomes" id="UP001303046"/>
    </source>
</evidence>
<dbReference type="Pfam" id="PF01060">
    <property type="entry name" value="TTR-52"/>
    <property type="match status" value="1"/>
</dbReference>
<dbReference type="PANTHER" id="PTHR21700">
    <property type="entry name" value="TRANSTHYRETIN-LIKE FAMILY PROTEIN-RELATED"/>
    <property type="match status" value="1"/>
</dbReference>
<feature type="compositionally biased region" description="Basic and acidic residues" evidence="5">
    <location>
        <begin position="65"/>
        <end position="74"/>
    </location>
</feature>
<evidence type="ECO:0000313" key="6">
    <source>
        <dbReference type="EMBL" id="KAK6752804.1"/>
    </source>
</evidence>
<dbReference type="EMBL" id="JAVFWL010000004">
    <property type="protein sequence ID" value="KAK6752804.1"/>
    <property type="molecule type" value="Genomic_DNA"/>
</dbReference>
<proteinExistence type="inferred from homology"/>
<dbReference type="InterPro" id="IPR038479">
    <property type="entry name" value="Transthyretin-like_sf"/>
</dbReference>
<evidence type="ECO:0008006" key="8">
    <source>
        <dbReference type="Google" id="ProtNLM"/>
    </source>
</evidence>
<evidence type="ECO:0000256" key="5">
    <source>
        <dbReference type="SAM" id="MobiDB-lite"/>
    </source>
</evidence>
<evidence type="ECO:0000256" key="3">
    <source>
        <dbReference type="ARBA" id="ARBA00022525"/>
    </source>
</evidence>
<sequence length="250" mass="27312">MMNDLTLELGRRRRAAWGAHVSIENVVKKIRNTRLRAHFFNTTVLPALTYASKPGHFASRKKMRTLQEDNRRDGQISSRSPSKKNMMLFGSHAKGVTTGLPRHATGTNGRITGARSTSSKVSGSQGDQGDQGTKQSVAVKGRLECNGVPASNVKVKLYEKELLFDKKLDQGKTNSSGAFYLSGSKTEITNIDPKVNIYHKCGYKGPCYKKIGITVPDSFITRGSTPKSAFDIGTINLAGKFKGESIDCIN</sequence>
<gene>
    <name evidence="6" type="primary">Necator_chrIV.g17214</name>
    <name evidence="6" type="ORF">RB195_003916</name>
</gene>
<dbReference type="Gene3D" id="2.60.40.3330">
    <property type="match status" value="1"/>
</dbReference>
<evidence type="ECO:0000256" key="1">
    <source>
        <dbReference type="ARBA" id="ARBA00004613"/>
    </source>
</evidence>
<keyword evidence="7" id="KW-1185">Reference proteome</keyword>
<keyword evidence="3" id="KW-0964">Secreted</keyword>
<keyword evidence="4" id="KW-0732">Signal</keyword>
<organism evidence="6 7">
    <name type="scientific">Necator americanus</name>
    <name type="common">Human hookworm</name>
    <dbReference type="NCBI Taxonomy" id="51031"/>
    <lineage>
        <taxon>Eukaryota</taxon>
        <taxon>Metazoa</taxon>
        <taxon>Ecdysozoa</taxon>
        <taxon>Nematoda</taxon>
        <taxon>Chromadorea</taxon>
        <taxon>Rhabditida</taxon>
        <taxon>Rhabditina</taxon>
        <taxon>Rhabditomorpha</taxon>
        <taxon>Strongyloidea</taxon>
        <taxon>Ancylostomatidae</taxon>
        <taxon>Bunostominae</taxon>
        <taxon>Necator</taxon>
    </lineage>
</organism>
<dbReference type="Proteomes" id="UP001303046">
    <property type="component" value="Unassembled WGS sequence"/>
</dbReference>
<comment type="caution">
    <text evidence="6">The sequence shown here is derived from an EMBL/GenBank/DDBJ whole genome shotgun (WGS) entry which is preliminary data.</text>
</comment>
<evidence type="ECO:0000256" key="4">
    <source>
        <dbReference type="ARBA" id="ARBA00022729"/>
    </source>
</evidence>
<protein>
    <recommendedName>
        <fullName evidence="8">Transthyretin-like family protein</fullName>
    </recommendedName>
</protein>
<reference evidence="6 7" key="1">
    <citation type="submission" date="2023-08" db="EMBL/GenBank/DDBJ databases">
        <title>A Necator americanus chromosomal reference genome.</title>
        <authorList>
            <person name="Ilik V."/>
            <person name="Petrzelkova K.J."/>
            <person name="Pardy F."/>
            <person name="Fuh T."/>
            <person name="Niatou-Singa F.S."/>
            <person name="Gouil Q."/>
            <person name="Baker L."/>
            <person name="Ritchie M.E."/>
            <person name="Jex A.R."/>
            <person name="Gazzola D."/>
            <person name="Li H."/>
            <person name="Toshio Fujiwara R."/>
            <person name="Zhan B."/>
            <person name="Aroian R.V."/>
            <person name="Pafco B."/>
            <person name="Schwarz E.M."/>
        </authorList>
    </citation>
    <scope>NUCLEOTIDE SEQUENCE [LARGE SCALE GENOMIC DNA]</scope>
    <source>
        <strain evidence="6 7">Aroian</strain>
        <tissue evidence="6">Whole animal</tissue>
    </source>
</reference>
<name>A0ABR1DQV0_NECAM</name>
<comment type="similarity">
    <text evidence="2">Belongs to the nematode transthyretin-like family.</text>
</comment>
<evidence type="ECO:0000256" key="2">
    <source>
        <dbReference type="ARBA" id="ARBA00010112"/>
    </source>
</evidence>
<feature type="compositionally biased region" description="Polar residues" evidence="5">
    <location>
        <begin position="105"/>
        <end position="117"/>
    </location>
</feature>
<feature type="region of interest" description="Disordered" evidence="5">
    <location>
        <begin position="64"/>
        <end position="134"/>
    </location>
</feature>
<dbReference type="InterPro" id="IPR001534">
    <property type="entry name" value="Transthyretin-like"/>
</dbReference>